<gene>
    <name evidence="2" type="ORF">THAOC_12097</name>
</gene>
<dbReference type="AlphaFoldDB" id="K0SNI0"/>
<reference evidence="2 3" key="1">
    <citation type="journal article" date="2012" name="Genome Biol.">
        <title>Genome and low-iron response of an oceanic diatom adapted to chronic iron limitation.</title>
        <authorList>
            <person name="Lommer M."/>
            <person name="Specht M."/>
            <person name="Roy A.S."/>
            <person name="Kraemer L."/>
            <person name="Andreson R."/>
            <person name="Gutowska M.A."/>
            <person name="Wolf J."/>
            <person name="Bergner S.V."/>
            <person name="Schilhabel M.B."/>
            <person name="Klostermeier U.C."/>
            <person name="Beiko R.G."/>
            <person name="Rosenstiel P."/>
            <person name="Hippler M."/>
            <person name="Laroche J."/>
        </authorList>
    </citation>
    <scope>NUCLEOTIDE SEQUENCE [LARGE SCALE GENOMIC DNA]</scope>
    <source>
        <strain evidence="2 3">CCMP1005</strain>
    </source>
</reference>
<feature type="compositionally biased region" description="Polar residues" evidence="1">
    <location>
        <begin position="1"/>
        <end position="10"/>
    </location>
</feature>
<sequence>MDDNTNSGNSAPREGGGGFRPGTPPPGGVNDDGSNSGGPGNSGPFRSESSLGRQLQGAASGKEREMPSIHGEGGMTDPSTPRRSIEAGDGPPVLSSQKENLFVNCCDEVMTTIAQYALPPEVYSLCLTSKRFFDRKSEKMLSSRLLHASLTTSLERVLRTGMAGLSCDQLKSFSEMAASLPPGSVVISGSSLVQAALGEKWDRTDVNIYCTAVAAPAVRSWLARDARKMVLNACEQYFPLAVNWESGGFVTAIHHVEAYGDVPSEGADVSGSGGQQPVPFDYDEACERGRSINENLTSRMNNGRNLFGEDFLSAPYRIETADNVPLPVCPTQERELDKVVDLVVCMAEYSSAKAALEDFDINICKCAWDGRSFSIVDPHNTFSRRSTMGPEKLMLKSFLTSYQHLFNSGVHNIIGHPSAEVQRDEIELPLQLLFSDPFRARELIGHTLAALQSDGIKVPLPILPSHGYAMKSVRKMEMHNYALRIFGHIEKYSKRGIVFDDKLTAIAQDFQDQHISLVRHFV</sequence>
<comment type="caution">
    <text evidence="2">The sequence shown here is derived from an EMBL/GenBank/DDBJ whole genome shotgun (WGS) entry which is preliminary data.</text>
</comment>
<evidence type="ECO:0000313" key="3">
    <source>
        <dbReference type="Proteomes" id="UP000266841"/>
    </source>
</evidence>
<name>K0SNI0_THAOC</name>
<dbReference type="OrthoDB" id="502170at2759"/>
<protein>
    <submittedName>
        <fullName evidence="2">Uncharacterized protein</fullName>
    </submittedName>
</protein>
<organism evidence="2 3">
    <name type="scientific">Thalassiosira oceanica</name>
    <name type="common">Marine diatom</name>
    <dbReference type="NCBI Taxonomy" id="159749"/>
    <lineage>
        <taxon>Eukaryota</taxon>
        <taxon>Sar</taxon>
        <taxon>Stramenopiles</taxon>
        <taxon>Ochrophyta</taxon>
        <taxon>Bacillariophyta</taxon>
        <taxon>Coscinodiscophyceae</taxon>
        <taxon>Thalassiosirophycidae</taxon>
        <taxon>Thalassiosirales</taxon>
        <taxon>Thalassiosiraceae</taxon>
        <taxon>Thalassiosira</taxon>
    </lineage>
</organism>
<evidence type="ECO:0000256" key="1">
    <source>
        <dbReference type="SAM" id="MobiDB-lite"/>
    </source>
</evidence>
<accession>K0SNI0</accession>
<feature type="region of interest" description="Disordered" evidence="1">
    <location>
        <begin position="1"/>
        <end position="96"/>
    </location>
</feature>
<keyword evidence="3" id="KW-1185">Reference proteome</keyword>
<evidence type="ECO:0000313" key="2">
    <source>
        <dbReference type="EMBL" id="EJK66930.1"/>
    </source>
</evidence>
<dbReference type="Proteomes" id="UP000266841">
    <property type="component" value="Unassembled WGS sequence"/>
</dbReference>
<proteinExistence type="predicted"/>
<dbReference type="EMBL" id="AGNL01013945">
    <property type="protein sequence ID" value="EJK66930.1"/>
    <property type="molecule type" value="Genomic_DNA"/>
</dbReference>